<name>A0A1I3QGE8_9RHOB</name>
<protein>
    <submittedName>
        <fullName evidence="2">Uncharacterized protein</fullName>
    </submittedName>
</protein>
<keyword evidence="1" id="KW-0472">Membrane</keyword>
<dbReference type="EMBL" id="FORA01000003">
    <property type="protein sequence ID" value="SFJ32825.1"/>
    <property type="molecule type" value="Genomic_DNA"/>
</dbReference>
<dbReference type="RefSeq" id="WP_139212360.1">
    <property type="nucleotide sequence ID" value="NZ_FORA01000003.1"/>
</dbReference>
<organism evidence="2 3">
    <name type="scientific">Jannaschia pohangensis</name>
    <dbReference type="NCBI Taxonomy" id="390807"/>
    <lineage>
        <taxon>Bacteria</taxon>
        <taxon>Pseudomonadati</taxon>
        <taxon>Pseudomonadota</taxon>
        <taxon>Alphaproteobacteria</taxon>
        <taxon>Rhodobacterales</taxon>
        <taxon>Roseobacteraceae</taxon>
        <taxon>Jannaschia</taxon>
    </lineage>
</organism>
<evidence type="ECO:0000313" key="2">
    <source>
        <dbReference type="EMBL" id="SFJ32825.1"/>
    </source>
</evidence>
<keyword evidence="1" id="KW-1133">Transmembrane helix</keyword>
<dbReference type="Proteomes" id="UP000199110">
    <property type="component" value="Unassembled WGS sequence"/>
</dbReference>
<keyword evidence="3" id="KW-1185">Reference proteome</keyword>
<keyword evidence="1" id="KW-0812">Transmembrane</keyword>
<proteinExistence type="predicted"/>
<evidence type="ECO:0000256" key="1">
    <source>
        <dbReference type="SAM" id="Phobius"/>
    </source>
</evidence>
<sequence>MFALTDWLKFGAAFCLGPAFVGGVLTFVFASATGPLKWLAKTGAQLLYGPLITPVVAPLALAVFALLLRFGAAGWAAILVVATLAAGSVLLFTPVGLHKAVLWDTANSLEPDALAGRG</sequence>
<dbReference type="STRING" id="390807.SAMN04488095_2524"/>
<feature type="transmembrane region" description="Helical" evidence="1">
    <location>
        <begin position="75"/>
        <end position="97"/>
    </location>
</feature>
<reference evidence="2 3" key="1">
    <citation type="submission" date="2016-10" db="EMBL/GenBank/DDBJ databases">
        <authorList>
            <person name="de Groot N.N."/>
        </authorList>
    </citation>
    <scope>NUCLEOTIDE SEQUENCE [LARGE SCALE GENOMIC DNA]</scope>
    <source>
        <strain evidence="2 3">DSM 19073</strain>
    </source>
</reference>
<accession>A0A1I3QGE8</accession>
<gene>
    <name evidence="2" type="ORF">SAMN04488095_2524</name>
</gene>
<evidence type="ECO:0000313" key="3">
    <source>
        <dbReference type="Proteomes" id="UP000199110"/>
    </source>
</evidence>
<dbReference type="AlphaFoldDB" id="A0A1I3QGE8"/>
<feature type="transmembrane region" description="Helical" evidence="1">
    <location>
        <begin position="46"/>
        <end position="68"/>
    </location>
</feature>
<feature type="transmembrane region" description="Helical" evidence="1">
    <location>
        <begin position="12"/>
        <end position="34"/>
    </location>
</feature>